<dbReference type="InterPro" id="IPR056948">
    <property type="entry name" value="PNGaseA_N"/>
</dbReference>
<feature type="signal peptide" evidence="1">
    <location>
        <begin position="1"/>
        <end position="21"/>
    </location>
</feature>
<organism evidence="3 4">
    <name type="scientific">Laetiporus sulphureus 93-53</name>
    <dbReference type="NCBI Taxonomy" id="1314785"/>
    <lineage>
        <taxon>Eukaryota</taxon>
        <taxon>Fungi</taxon>
        <taxon>Dikarya</taxon>
        <taxon>Basidiomycota</taxon>
        <taxon>Agaricomycotina</taxon>
        <taxon>Agaricomycetes</taxon>
        <taxon>Polyporales</taxon>
        <taxon>Laetiporus</taxon>
    </lineage>
</organism>
<evidence type="ECO:0000313" key="3">
    <source>
        <dbReference type="EMBL" id="KZT09543.1"/>
    </source>
</evidence>
<dbReference type="Proteomes" id="UP000076871">
    <property type="component" value="Unassembled WGS sequence"/>
</dbReference>
<dbReference type="Pfam" id="PF12222">
    <property type="entry name" value="PNGaseA"/>
    <property type="match status" value="1"/>
</dbReference>
<evidence type="ECO:0000256" key="1">
    <source>
        <dbReference type="SAM" id="SignalP"/>
    </source>
</evidence>
<dbReference type="AlphaFoldDB" id="A0A165FXG3"/>
<keyword evidence="4" id="KW-1185">Reference proteome</keyword>
<dbReference type="InParanoid" id="A0A165FXG3"/>
<dbReference type="EMBL" id="KV427611">
    <property type="protein sequence ID" value="KZT09543.1"/>
    <property type="molecule type" value="Genomic_DNA"/>
</dbReference>
<dbReference type="STRING" id="1314785.A0A165FXG3"/>
<dbReference type="InterPro" id="IPR021102">
    <property type="entry name" value="PNGase_A"/>
</dbReference>
<reference evidence="3 4" key="1">
    <citation type="journal article" date="2016" name="Mol. Biol. Evol.">
        <title>Comparative Genomics of Early-Diverging Mushroom-Forming Fungi Provides Insights into the Origins of Lignocellulose Decay Capabilities.</title>
        <authorList>
            <person name="Nagy L.G."/>
            <person name="Riley R."/>
            <person name="Tritt A."/>
            <person name="Adam C."/>
            <person name="Daum C."/>
            <person name="Floudas D."/>
            <person name="Sun H."/>
            <person name="Yadav J.S."/>
            <person name="Pangilinan J."/>
            <person name="Larsson K.H."/>
            <person name="Matsuura K."/>
            <person name="Barry K."/>
            <person name="Labutti K."/>
            <person name="Kuo R."/>
            <person name="Ohm R.A."/>
            <person name="Bhattacharya S.S."/>
            <person name="Shirouzu T."/>
            <person name="Yoshinaga Y."/>
            <person name="Martin F.M."/>
            <person name="Grigoriev I.V."/>
            <person name="Hibbett D.S."/>
        </authorList>
    </citation>
    <scope>NUCLEOTIDE SEQUENCE [LARGE SCALE GENOMIC DNA]</scope>
    <source>
        <strain evidence="3 4">93-53</strain>
    </source>
</reference>
<feature type="chain" id="PRO_5007857902" description="Peptide N-acetyl-beta-D-glucosaminyl asparaginase amidase A N-terminal domain-containing protein" evidence="1">
    <location>
        <begin position="22"/>
        <end position="575"/>
    </location>
</feature>
<proteinExistence type="predicted"/>
<dbReference type="Pfam" id="PF25156">
    <property type="entry name" value="PNGase_A_C"/>
    <property type="match status" value="1"/>
</dbReference>
<keyword evidence="1" id="KW-0732">Signal</keyword>
<dbReference type="PANTHER" id="PTHR31104">
    <property type="entry name" value="PEPTIDE-N4-(N-ACETYL-BETA-GLUCOSAMINYL)ASPARAGINE AMIDASE A PROTEIN"/>
    <property type="match status" value="1"/>
</dbReference>
<sequence length="575" mass="62618">MLQQFLRPLSLGLIWASASHSAVLMDFQVAQPPPFPEDAQKCTLELIDHTFGNSYYQPAIASYTPPTECGEAGSWAGITLNLTVTSNGTQYDRLGIFTFQNVEIWRTSTPEPTTDGIIWTYVKDVTRYIPLFSEPGTFLFELDNLLEDGLTGQYASTVTATFYASSSEYPAAPRADIIIPISTLSNTTSDQASVPPTFSIDVTVPENAVAVYAELYASGNGDEEFWYYNVANEYLDDLPSETTYGNGPFREVQLLVDDQLAGVAFPYAVIFTGGISPPAWRPITSYGALDLPTYFLDLTPFVPVLTDGRSHNISVAVVSAESDHAINDNWYVSGNLQVVLDSSSERTTGNITVYDVQPYAETSTTGIVGSNGDVKVTVSATRNIQIEADILSGSGVYTHVVWSQNLKYQNTQYYLDDFYVQNVAQTASGSFYSTHNGVACLTDQFSYPLSINYTALNANGTSWTANFDHSYDHVSLPSPFILGSTITERQLATGDFIETSSGNYGNGTSNNTFNYADDHGNTYYRNVDAVLNNITYDQIGGSLASESTPSYSTSSTFLPLVGPRPRLPGGRLGGL</sequence>
<feature type="domain" description="Peptide N-acetyl-beta-D-glucosaminyl asparaginase amidase A N-terminal" evidence="2">
    <location>
        <begin position="32"/>
        <end position="356"/>
    </location>
</feature>
<dbReference type="RefSeq" id="XP_040767283.1">
    <property type="nucleotide sequence ID" value="XM_040908223.1"/>
</dbReference>
<protein>
    <recommendedName>
        <fullName evidence="2">Peptide N-acetyl-beta-D-glucosaminyl asparaginase amidase A N-terminal domain-containing protein</fullName>
    </recommendedName>
</protein>
<evidence type="ECO:0000259" key="2">
    <source>
        <dbReference type="Pfam" id="PF12222"/>
    </source>
</evidence>
<name>A0A165FXG3_9APHY</name>
<gene>
    <name evidence="3" type="ORF">LAESUDRAFT_722507</name>
</gene>
<accession>A0A165FXG3</accession>
<dbReference type="OrthoDB" id="1612078at2759"/>
<evidence type="ECO:0000313" key="4">
    <source>
        <dbReference type="Proteomes" id="UP000076871"/>
    </source>
</evidence>
<dbReference type="GeneID" id="63825252"/>